<evidence type="ECO:0000256" key="2">
    <source>
        <dbReference type="ARBA" id="ARBA00008891"/>
    </source>
</evidence>
<evidence type="ECO:0000256" key="3">
    <source>
        <dbReference type="ARBA" id="ARBA00013229"/>
    </source>
</evidence>
<keyword evidence="11" id="KW-1133">Transmembrane helix</keyword>
<dbReference type="UniPathway" id="UPA00545">
    <property type="reaction ID" value="UER00823"/>
</dbReference>
<dbReference type="PROSITE" id="PS00503">
    <property type="entry name" value="PECTINESTERASE_2"/>
    <property type="match status" value="1"/>
</dbReference>
<feature type="compositionally biased region" description="Polar residues" evidence="10">
    <location>
        <begin position="400"/>
        <end position="410"/>
    </location>
</feature>
<organism evidence="13 14">
    <name type="scientific">Gossypium anomalum</name>
    <dbReference type="NCBI Taxonomy" id="47600"/>
    <lineage>
        <taxon>Eukaryota</taxon>
        <taxon>Viridiplantae</taxon>
        <taxon>Streptophyta</taxon>
        <taxon>Embryophyta</taxon>
        <taxon>Tracheophyta</taxon>
        <taxon>Spermatophyta</taxon>
        <taxon>Magnoliopsida</taxon>
        <taxon>eudicotyledons</taxon>
        <taxon>Gunneridae</taxon>
        <taxon>Pentapetalae</taxon>
        <taxon>rosids</taxon>
        <taxon>malvids</taxon>
        <taxon>Malvales</taxon>
        <taxon>Malvaceae</taxon>
        <taxon>Malvoideae</taxon>
        <taxon>Gossypium</taxon>
    </lineage>
</organism>
<dbReference type="PANTHER" id="PTHR31321">
    <property type="entry name" value="ACYL-COA THIOESTER HYDROLASE YBHC-RELATED"/>
    <property type="match status" value="1"/>
</dbReference>
<evidence type="ECO:0000256" key="1">
    <source>
        <dbReference type="ARBA" id="ARBA00005184"/>
    </source>
</evidence>
<dbReference type="Pfam" id="PF01095">
    <property type="entry name" value="Pectinesterase"/>
    <property type="match status" value="1"/>
</dbReference>
<gene>
    <name evidence="13" type="ORF">CXB51_032980</name>
</gene>
<dbReference type="EC" id="3.1.1.11" evidence="3 8"/>
<dbReference type="InterPro" id="IPR011050">
    <property type="entry name" value="Pectin_lyase_fold/virulence"/>
</dbReference>
<dbReference type="InterPro" id="IPR033131">
    <property type="entry name" value="Pectinesterase_Asp_AS"/>
</dbReference>
<evidence type="ECO:0000256" key="6">
    <source>
        <dbReference type="ARBA" id="ARBA00047928"/>
    </source>
</evidence>
<dbReference type="OrthoDB" id="2019149at2759"/>
<keyword evidence="4 8" id="KW-0378">Hydrolase</keyword>
<evidence type="ECO:0000256" key="11">
    <source>
        <dbReference type="SAM" id="Phobius"/>
    </source>
</evidence>
<name>A0A8J5YTD7_9ROSI</name>
<evidence type="ECO:0000256" key="4">
    <source>
        <dbReference type="ARBA" id="ARBA00022801"/>
    </source>
</evidence>
<protein>
    <recommendedName>
        <fullName evidence="3 8">Pectinesterase</fullName>
        <ecNumber evidence="3 8">3.1.1.11</ecNumber>
    </recommendedName>
</protein>
<feature type="domain" description="Pectinesterase catalytic" evidence="12">
    <location>
        <begin position="66"/>
        <end position="331"/>
    </location>
</feature>
<accession>A0A8J5YTD7</accession>
<comment type="catalytic activity">
    <reaction evidence="6 8">
        <text>[(1-&gt;4)-alpha-D-galacturonosyl methyl ester](n) + n H2O = [(1-&gt;4)-alpha-D-galacturonosyl](n) + n methanol + n H(+)</text>
        <dbReference type="Rhea" id="RHEA:22380"/>
        <dbReference type="Rhea" id="RHEA-COMP:14570"/>
        <dbReference type="Rhea" id="RHEA-COMP:14573"/>
        <dbReference type="ChEBI" id="CHEBI:15377"/>
        <dbReference type="ChEBI" id="CHEBI:15378"/>
        <dbReference type="ChEBI" id="CHEBI:17790"/>
        <dbReference type="ChEBI" id="CHEBI:140522"/>
        <dbReference type="ChEBI" id="CHEBI:140523"/>
        <dbReference type="EC" id="3.1.1.11"/>
    </reaction>
</comment>
<evidence type="ECO:0000259" key="12">
    <source>
        <dbReference type="Pfam" id="PF01095"/>
    </source>
</evidence>
<dbReference type="SUPFAM" id="SSF51126">
    <property type="entry name" value="Pectin lyase-like"/>
    <property type="match status" value="1"/>
</dbReference>
<keyword evidence="14" id="KW-1185">Reference proteome</keyword>
<evidence type="ECO:0000256" key="5">
    <source>
        <dbReference type="ARBA" id="ARBA00023085"/>
    </source>
</evidence>
<evidence type="ECO:0000313" key="14">
    <source>
        <dbReference type="Proteomes" id="UP000701853"/>
    </source>
</evidence>
<feature type="transmembrane region" description="Helical" evidence="11">
    <location>
        <begin position="6"/>
        <end position="22"/>
    </location>
</feature>
<keyword evidence="11" id="KW-0472">Membrane</keyword>
<dbReference type="InterPro" id="IPR000070">
    <property type="entry name" value="Pectinesterase_cat"/>
</dbReference>
<dbReference type="InterPro" id="IPR012334">
    <property type="entry name" value="Pectin_lyas_fold"/>
</dbReference>
<comment type="caution">
    <text evidence="13">The sequence shown here is derived from an EMBL/GenBank/DDBJ whole genome shotgun (WGS) entry which is preliminary data.</text>
</comment>
<evidence type="ECO:0000256" key="9">
    <source>
        <dbReference type="SAM" id="Coils"/>
    </source>
</evidence>
<sequence length="501" mass="55158">MENSDVYAVICISILLIAPVIVSQQIPADKRQVNAWFEGIIKPVKERGNSLDPELIQAESNPKVIKVRQGGGGEFNSIKKAIESVPLGNTKRVIISIGPGVYKEKIKIERGKPFITLLGDPKNMPNLTFGGTAKEYGTVNSATLIAESNYFVAANLNIVNSAPKPEGGKTVGGQAVALRVSGDRSAIYNCNIYGFQDTLCDDKGNHFFKDCHVSGTVDFIFGSGKSLYLNTDIFVEKREGGGFTVITAQARESSSEDTGYSFVHGSITGTASNSFLGRAWRSNPRVVFAYTDMSKVVNPAGWTHNRFPERAKTVYYGEYKCKGPGANPSKREPFVKQLSGAEVLPFLTHVTGLTIIPRTSARMDQYEEQEHEVYGGEIPDEEGEMDAEFDMTAGAEDYQGNDQGLQQDPSSSKDLEDMKKRLREIEEEAGALREMQAKVEKEMGAVQVSRKAIQSLLPLPKAFHACFLSSLWLWEGSKVQAAHEIPAVLRWITHQTQKQQF</sequence>
<feature type="active site" evidence="7">
    <location>
        <position position="218"/>
    </location>
</feature>
<keyword evidence="9" id="KW-0175">Coiled coil</keyword>
<dbReference type="Proteomes" id="UP000701853">
    <property type="component" value="Chromosome 12"/>
</dbReference>
<proteinExistence type="inferred from homology"/>
<dbReference type="GO" id="GO:0042545">
    <property type="term" value="P:cell wall modification"/>
    <property type="evidence" value="ECO:0007669"/>
    <property type="project" value="UniProtKB-UniRule"/>
</dbReference>
<comment type="similarity">
    <text evidence="2">Belongs to the pectinesterase family.</text>
</comment>
<reference evidence="13 14" key="1">
    <citation type="journal article" date="2021" name="bioRxiv">
        <title>The Gossypium anomalum genome as a resource for cotton improvement and evolutionary analysis of hybrid incompatibility.</title>
        <authorList>
            <person name="Grover C.E."/>
            <person name="Yuan D."/>
            <person name="Arick M.A."/>
            <person name="Miller E.R."/>
            <person name="Hu G."/>
            <person name="Peterson D.G."/>
            <person name="Wendel J.F."/>
            <person name="Udall J.A."/>
        </authorList>
    </citation>
    <scope>NUCLEOTIDE SEQUENCE [LARGE SCALE GENOMIC DNA]</scope>
    <source>
        <strain evidence="13">JFW-Udall</strain>
        <tissue evidence="13">Leaf</tissue>
    </source>
</reference>
<evidence type="ECO:0000256" key="10">
    <source>
        <dbReference type="SAM" id="MobiDB-lite"/>
    </source>
</evidence>
<dbReference type="PANTHER" id="PTHR31321:SF87">
    <property type="entry name" value="PECTINESTERASE 63-RELATED"/>
    <property type="match status" value="1"/>
</dbReference>
<keyword evidence="5 8" id="KW-0063">Aspartyl esterase</keyword>
<dbReference type="GO" id="GO:0045490">
    <property type="term" value="P:pectin catabolic process"/>
    <property type="evidence" value="ECO:0007669"/>
    <property type="project" value="UniProtKB-UniRule"/>
</dbReference>
<feature type="region of interest" description="Disordered" evidence="10">
    <location>
        <begin position="396"/>
        <end position="415"/>
    </location>
</feature>
<dbReference type="AlphaFoldDB" id="A0A8J5YTD7"/>
<evidence type="ECO:0000256" key="8">
    <source>
        <dbReference type="RuleBase" id="RU000589"/>
    </source>
</evidence>
<evidence type="ECO:0000256" key="7">
    <source>
        <dbReference type="PROSITE-ProRule" id="PRU10040"/>
    </source>
</evidence>
<keyword evidence="11" id="KW-0812">Transmembrane</keyword>
<dbReference type="EMBL" id="JAHUZN010000012">
    <property type="protein sequence ID" value="KAG8475939.1"/>
    <property type="molecule type" value="Genomic_DNA"/>
</dbReference>
<evidence type="ECO:0000313" key="13">
    <source>
        <dbReference type="EMBL" id="KAG8475939.1"/>
    </source>
</evidence>
<feature type="coiled-coil region" evidence="9">
    <location>
        <begin position="415"/>
        <end position="442"/>
    </location>
</feature>
<dbReference type="Gene3D" id="2.160.20.10">
    <property type="entry name" value="Single-stranded right-handed beta-helix, Pectin lyase-like"/>
    <property type="match status" value="1"/>
</dbReference>
<comment type="pathway">
    <text evidence="1 8">Glycan metabolism; pectin degradation; 2-dehydro-3-deoxy-D-gluconate from pectin: step 1/5.</text>
</comment>
<dbReference type="GO" id="GO:0030599">
    <property type="term" value="F:pectinesterase activity"/>
    <property type="evidence" value="ECO:0007669"/>
    <property type="project" value="UniProtKB-UniRule"/>
</dbReference>